<dbReference type="InterPro" id="IPR001774">
    <property type="entry name" value="DSL"/>
</dbReference>
<dbReference type="GO" id="GO:0001708">
    <property type="term" value="P:cell fate specification"/>
    <property type="evidence" value="ECO:0007669"/>
    <property type="project" value="InterPro"/>
</dbReference>
<dbReference type="PANTHER" id="PTHR22669:SF10">
    <property type="entry name" value="DELTA-LIKE PROTEIN"/>
    <property type="match status" value="1"/>
</dbReference>
<evidence type="ECO:0000256" key="3">
    <source>
        <dbReference type="ARBA" id="ARBA00022737"/>
    </source>
</evidence>
<keyword evidence="4 5" id="KW-1015">Disulfide bond</keyword>
<dbReference type="PROSITE" id="PS00022">
    <property type="entry name" value="EGF_1"/>
    <property type="match status" value="1"/>
</dbReference>
<dbReference type="InterPro" id="IPR000742">
    <property type="entry name" value="EGF"/>
</dbReference>
<dbReference type="GO" id="GO:0007219">
    <property type="term" value="P:Notch signaling pathway"/>
    <property type="evidence" value="ECO:0007669"/>
    <property type="project" value="InterPro"/>
</dbReference>
<dbReference type="PROSITE" id="PS01186">
    <property type="entry name" value="EGF_2"/>
    <property type="match status" value="1"/>
</dbReference>
<dbReference type="SMART" id="SM00051">
    <property type="entry name" value="DSL"/>
    <property type="match status" value="1"/>
</dbReference>
<accession>E3NG85</accession>
<keyword evidence="3" id="KW-0677">Repeat</keyword>
<evidence type="ECO:0000313" key="6">
    <source>
        <dbReference type="EMBL" id="EFO96986.1"/>
    </source>
</evidence>
<evidence type="ECO:0000256" key="1">
    <source>
        <dbReference type="ARBA" id="ARBA00022473"/>
    </source>
</evidence>
<protein>
    <submittedName>
        <fullName evidence="6">Uncharacterized protein</fullName>
    </submittedName>
</protein>
<dbReference type="PROSITE" id="PS50026">
    <property type="entry name" value="EGF_3"/>
    <property type="match status" value="1"/>
</dbReference>
<keyword evidence="7" id="KW-1185">Reference proteome</keyword>
<dbReference type="HOGENOM" id="CLU_1023915_0_0_1"/>
<dbReference type="Proteomes" id="UP000008281">
    <property type="component" value="Unassembled WGS sequence"/>
</dbReference>
<dbReference type="PANTHER" id="PTHR22669">
    <property type="entry name" value="DELTA/SERRATE/LAG-2 DOMAIN PROTEIN"/>
    <property type="match status" value="1"/>
</dbReference>
<proteinExistence type="predicted"/>
<dbReference type="GO" id="GO:0005112">
    <property type="term" value="F:Notch binding"/>
    <property type="evidence" value="ECO:0007669"/>
    <property type="project" value="InterPro"/>
</dbReference>
<comment type="caution">
    <text evidence="5">Lacks conserved residue(s) required for the propagation of feature annotation.</text>
</comment>
<evidence type="ECO:0000256" key="2">
    <source>
        <dbReference type="ARBA" id="ARBA00022536"/>
    </source>
</evidence>
<evidence type="ECO:0000313" key="7">
    <source>
        <dbReference type="Proteomes" id="UP000008281"/>
    </source>
</evidence>
<gene>
    <name evidence="6" type="ORF">CRE_27872</name>
</gene>
<evidence type="ECO:0000256" key="4">
    <source>
        <dbReference type="ARBA" id="ARBA00023157"/>
    </source>
</evidence>
<dbReference type="InterPro" id="IPR039178">
    <property type="entry name" value="Lag2"/>
</dbReference>
<sequence length="321" mass="36095">MRLLLLFSFTILLSSAFFTIPANDSGILEILIESEAPIYAGFVVTYKNKSHATWCHLKPNTPQLLIFEKFNLFSGMNQALMNVTIHDNITSNSVVFLPANKPVYDINKLPLPYTGLQMKLKCAEDCYGIFCHQYCFVKNERWRCDENGNPACAQGYCGWNCLKSGSNCPAFANCSRKNGGECYSPLSESSTKCHCPAGYLGDDCGFFHIIESKLDLMTNFSANLTVPNKFSNRADIYQLFEKYGEKPRTSGHQDAQTYQSFGKLAEICVLIWLVATTGYCIIKCCGESKKDEKKNLETSGDEKKKTSEEEKKCILIEMNDM</sequence>
<dbReference type="STRING" id="31234.E3NG85"/>
<dbReference type="GO" id="GO:0005886">
    <property type="term" value="C:plasma membrane"/>
    <property type="evidence" value="ECO:0007669"/>
    <property type="project" value="TreeGrafter"/>
</dbReference>
<keyword evidence="1" id="KW-0217">Developmental protein</keyword>
<dbReference type="AlphaFoldDB" id="E3NG85"/>
<reference evidence="6" key="1">
    <citation type="submission" date="2007-07" db="EMBL/GenBank/DDBJ databases">
        <title>PCAP assembly of the Caenorhabditis remanei genome.</title>
        <authorList>
            <consortium name="The Caenorhabditis remanei Sequencing Consortium"/>
            <person name="Wilson R.K."/>
        </authorList>
    </citation>
    <scope>NUCLEOTIDE SEQUENCE [LARGE SCALE GENOMIC DNA]</scope>
    <source>
        <strain evidence="6">PB4641</strain>
    </source>
</reference>
<keyword evidence="2 5" id="KW-0245">EGF-like domain</keyword>
<dbReference type="eggNOG" id="KOG1218">
    <property type="taxonomic scope" value="Eukaryota"/>
</dbReference>
<dbReference type="EMBL" id="DS268651">
    <property type="protein sequence ID" value="EFO96986.1"/>
    <property type="molecule type" value="Genomic_DNA"/>
</dbReference>
<dbReference type="OrthoDB" id="5786002at2759"/>
<evidence type="ECO:0000256" key="5">
    <source>
        <dbReference type="PROSITE-ProRule" id="PRU00076"/>
    </source>
</evidence>
<feature type="disulfide bond" evidence="5">
    <location>
        <begin position="195"/>
        <end position="204"/>
    </location>
</feature>
<name>E3NG85_CAERE</name>
<organism evidence="7">
    <name type="scientific">Caenorhabditis remanei</name>
    <name type="common">Caenorhabditis vulgaris</name>
    <dbReference type="NCBI Taxonomy" id="31234"/>
    <lineage>
        <taxon>Eukaryota</taxon>
        <taxon>Metazoa</taxon>
        <taxon>Ecdysozoa</taxon>
        <taxon>Nematoda</taxon>
        <taxon>Chromadorea</taxon>
        <taxon>Rhabditida</taxon>
        <taxon>Rhabditina</taxon>
        <taxon>Rhabditomorpha</taxon>
        <taxon>Rhabditoidea</taxon>
        <taxon>Rhabditidae</taxon>
        <taxon>Peloderinae</taxon>
        <taxon>Caenorhabditis</taxon>
    </lineage>
</organism>